<gene>
    <name evidence="2" type="ORF">FSP39_020401</name>
</gene>
<name>A0AA89C7V5_PINIB</name>
<evidence type="ECO:0000256" key="1">
    <source>
        <dbReference type="SAM" id="MobiDB-lite"/>
    </source>
</evidence>
<feature type="compositionally biased region" description="Polar residues" evidence="1">
    <location>
        <begin position="41"/>
        <end position="61"/>
    </location>
</feature>
<dbReference type="Proteomes" id="UP001186944">
    <property type="component" value="Unassembled WGS sequence"/>
</dbReference>
<proteinExistence type="predicted"/>
<dbReference type="EMBL" id="VSWD01000007">
    <property type="protein sequence ID" value="KAK3098535.1"/>
    <property type="molecule type" value="Genomic_DNA"/>
</dbReference>
<evidence type="ECO:0000313" key="2">
    <source>
        <dbReference type="EMBL" id="KAK3098535.1"/>
    </source>
</evidence>
<keyword evidence="3" id="KW-1185">Reference proteome</keyword>
<reference evidence="2" key="1">
    <citation type="submission" date="2019-08" db="EMBL/GenBank/DDBJ databases">
        <title>The improved chromosome-level genome for the pearl oyster Pinctada fucata martensii using PacBio sequencing and Hi-C.</title>
        <authorList>
            <person name="Zheng Z."/>
        </authorList>
    </citation>
    <scope>NUCLEOTIDE SEQUENCE</scope>
    <source>
        <strain evidence="2">ZZ-2019</strain>
        <tissue evidence="2">Adductor muscle</tissue>
    </source>
</reference>
<organism evidence="2 3">
    <name type="scientific">Pinctada imbricata</name>
    <name type="common">Atlantic pearl-oyster</name>
    <name type="synonym">Pinctada martensii</name>
    <dbReference type="NCBI Taxonomy" id="66713"/>
    <lineage>
        <taxon>Eukaryota</taxon>
        <taxon>Metazoa</taxon>
        <taxon>Spiralia</taxon>
        <taxon>Lophotrochozoa</taxon>
        <taxon>Mollusca</taxon>
        <taxon>Bivalvia</taxon>
        <taxon>Autobranchia</taxon>
        <taxon>Pteriomorphia</taxon>
        <taxon>Pterioida</taxon>
        <taxon>Pterioidea</taxon>
        <taxon>Pteriidae</taxon>
        <taxon>Pinctada</taxon>
    </lineage>
</organism>
<dbReference type="AlphaFoldDB" id="A0AA89C7V5"/>
<sequence length="316" mass="36398">MESDADTNLSQIGSSRKSFTESIRINCERLLSSADDVITDGRNSARSQSSRNTGATDMTSRTYENKRWIQRLKGSVFAICETENENKANKLNRTEECILEGTKSKVEKESQLFERQYSHTINAFRARSARLLRNSKFLETPSKETRSFQRSVSFAAEPKSTKRYLRRRQMSEPTKLSDCHTCVRVQSAIDLYEIEMEKSGTNLKRTGHSVCLFNDRQMETFVQLLETEYCSKMPNVTEILQDSNDDLFLTNLSKQKLSSSSRTSIQQRVKTFCKSQDSFNKSNPIPKAIRQNIEDARRRLATTDKIDFRRQVLSQS</sequence>
<accession>A0AA89C7V5</accession>
<comment type="caution">
    <text evidence="2">The sequence shown here is derived from an EMBL/GenBank/DDBJ whole genome shotgun (WGS) entry which is preliminary data.</text>
</comment>
<protein>
    <submittedName>
        <fullName evidence="2">Uncharacterized protein</fullName>
    </submittedName>
</protein>
<evidence type="ECO:0000313" key="3">
    <source>
        <dbReference type="Proteomes" id="UP001186944"/>
    </source>
</evidence>
<feature type="region of interest" description="Disordered" evidence="1">
    <location>
        <begin position="40"/>
        <end position="61"/>
    </location>
</feature>